<dbReference type="PROSITE" id="PS51710">
    <property type="entry name" value="G_OBG"/>
    <property type="match status" value="1"/>
</dbReference>
<dbReference type="InterPro" id="IPR036726">
    <property type="entry name" value="GTP1_OBG_dom_sf"/>
</dbReference>
<dbReference type="InterPro" id="IPR031167">
    <property type="entry name" value="G_OBG"/>
</dbReference>
<evidence type="ECO:0000313" key="8">
    <source>
        <dbReference type="EnsemblMetazoa" id="KAF7493447.1"/>
    </source>
</evidence>
<protein>
    <submittedName>
        <fullName evidence="7">Mitochondrial ribosome-associated GTPase 2</fullName>
    </submittedName>
</protein>
<dbReference type="Proteomes" id="UP000070412">
    <property type="component" value="Unassembled WGS sequence"/>
</dbReference>
<evidence type="ECO:0000256" key="4">
    <source>
        <dbReference type="ARBA" id="ARBA00023134"/>
    </source>
</evidence>
<dbReference type="Pfam" id="PF01018">
    <property type="entry name" value="GTP1_OBG"/>
    <property type="match status" value="1"/>
</dbReference>
<proteinExistence type="inferred from homology"/>
<accession>A0A834RCZ7</accession>
<comment type="similarity">
    <text evidence="1">Belongs to the TRAFAC class OBG-HflX-like GTPase superfamily. OBG GTPase family.</text>
</comment>
<dbReference type="InterPro" id="IPR006169">
    <property type="entry name" value="GTP1_OBG_dom"/>
</dbReference>
<keyword evidence="4" id="KW-0342">GTP-binding</keyword>
<dbReference type="SUPFAM" id="SSF82051">
    <property type="entry name" value="Obg GTP-binding protein N-terminal domain"/>
    <property type="match status" value="1"/>
</dbReference>
<evidence type="ECO:0000256" key="3">
    <source>
        <dbReference type="ARBA" id="ARBA00022741"/>
    </source>
</evidence>
<dbReference type="SUPFAM" id="SSF52540">
    <property type="entry name" value="P-loop containing nucleoside triphosphate hydrolases"/>
    <property type="match status" value="1"/>
</dbReference>
<sequence>MSKLFNQRTSSSFILIGRSFLMVSSKFSVLCRLCSNQLFISETNEKRILSNAQPLRAVKNKSDHDHRNYDFVDQKRVRVKGGKGGDGMICFLQLFNNPRAGPSGGDGGNGGHIIFRASSNVKSLNHLKSSYRGIDGQNGMSKDMTGKNAEHLWIELPVGTLVRDPETSKIIADLNCDKIQYLAARGGAGGKGNHYFLSNQNRHPNVAELGASGEENVFILEMKIIAHAGLIGFPNSGKSTLLSALSRAKPKVASYPFTTIKPNIGIIHYDDDEQLAIADLPGLIKGAHRNKGLGISFLRHVDRCVCLFYVIDISQQEPYEQFSVLVDELNQYNPNLSQRPIAIILNKIDSEKSDLKLERFRLKLQQNNLQHLKVIAVSGKFGINLKELLLYFRELYDRNNLNSIVEDSFD</sequence>
<dbReference type="AlphaFoldDB" id="A0A834RCZ7"/>
<evidence type="ECO:0000313" key="9">
    <source>
        <dbReference type="Proteomes" id="UP000070412"/>
    </source>
</evidence>
<dbReference type="Gene3D" id="2.70.210.12">
    <property type="entry name" value="GTP1/OBG domain"/>
    <property type="match status" value="1"/>
</dbReference>
<dbReference type="FunFam" id="2.70.210.12:FF:000001">
    <property type="entry name" value="GTPase Obg"/>
    <property type="match status" value="1"/>
</dbReference>
<keyword evidence="9" id="KW-1185">Reference proteome</keyword>
<evidence type="ECO:0000259" key="5">
    <source>
        <dbReference type="PROSITE" id="PS51710"/>
    </source>
</evidence>
<keyword evidence="2" id="KW-0690">Ribosome biogenesis</keyword>
<reference evidence="7" key="2">
    <citation type="submission" date="2020-01" db="EMBL/GenBank/DDBJ databases">
        <authorList>
            <person name="Korhonen P.K.K."/>
            <person name="Guangxu M.G."/>
            <person name="Wang T.W."/>
            <person name="Stroehlein A.J.S."/>
            <person name="Young N.D."/>
            <person name="Ang C.-S.A."/>
            <person name="Fernando D.W.F."/>
            <person name="Lu H.L."/>
            <person name="Taylor S.T."/>
            <person name="Ehtesham M.E.M."/>
            <person name="Najaraj S.H.N."/>
            <person name="Harsha G.H.G."/>
            <person name="Madugundu A.M."/>
            <person name="Renuse S.R."/>
            <person name="Holt D.H."/>
            <person name="Pandey A.P."/>
            <person name="Papenfuss A.P."/>
            <person name="Gasser R.B.G."/>
            <person name="Fischer K.F."/>
        </authorList>
    </citation>
    <scope>NUCLEOTIDE SEQUENCE</scope>
    <source>
        <strain evidence="7">SSS_KF_BRIS2020</strain>
    </source>
</reference>
<evidence type="ECO:0000259" key="6">
    <source>
        <dbReference type="PROSITE" id="PS51883"/>
    </source>
</evidence>
<dbReference type="InterPro" id="IPR014100">
    <property type="entry name" value="GTP-bd_Obg/CgtA"/>
</dbReference>
<gene>
    <name evidence="7" type="ORF">SSS_1457</name>
</gene>
<dbReference type="HAMAP" id="MF_01454">
    <property type="entry name" value="GTPase_Obg"/>
    <property type="match status" value="1"/>
</dbReference>
<dbReference type="GO" id="GO:0042254">
    <property type="term" value="P:ribosome biogenesis"/>
    <property type="evidence" value="ECO:0007669"/>
    <property type="project" value="UniProtKB-UniRule"/>
</dbReference>
<dbReference type="PROSITE" id="PS51883">
    <property type="entry name" value="OBG"/>
    <property type="match status" value="1"/>
</dbReference>
<dbReference type="PANTHER" id="PTHR11702:SF31">
    <property type="entry name" value="MITOCHONDRIAL RIBOSOME-ASSOCIATED GTPASE 2"/>
    <property type="match status" value="1"/>
</dbReference>
<dbReference type="PIRSF" id="PIRSF002401">
    <property type="entry name" value="GTP_bd_Obg/CgtA"/>
    <property type="match status" value="1"/>
</dbReference>
<feature type="domain" description="Obg" evidence="6">
    <location>
        <begin position="69"/>
        <end position="225"/>
    </location>
</feature>
<evidence type="ECO:0000313" key="7">
    <source>
        <dbReference type="EMBL" id="KAF7493447.1"/>
    </source>
</evidence>
<dbReference type="Gene3D" id="3.40.50.300">
    <property type="entry name" value="P-loop containing nucleotide triphosphate hydrolases"/>
    <property type="match status" value="1"/>
</dbReference>
<name>A0A834RCZ7_SARSC</name>
<reference evidence="9" key="1">
    <citation type="journal article" date="2020" name="PLoS Negl. Trop. Dis.">
        <title>High-quality nuclear genome for Sarcoptes scabiei-A critical resource for a neglected parasite.</title>
        <authorList>
            <person name="Korhonen P.K."/>
            <person name="Gasser R.B."/>
            <person name="Ma G."/>
            <person name="Wang T."/>
            <person name="Stroehlein A.J."/>
            <person name="Young N.D."/>
            <person name="Ang C.S."/>
            <person name="Fernando D.D."/>
            <person name="Lu H.C."/>
            <person name="Taylor S."/>
            <person name="Reynolds S.L."/>
            <person name="Mofiz E."/>
            <person name="Najaraj S.H."/>
            <person name="Gowda H."/>
            <person name="Madugundu A."/>
            <person name="Renuse S."/>
            <person name="Holt D."/>
            <person name="Pandey A."/>
            <person name="Papenfuss A.T."/>
            <person name="Fischer K."/>
        </authorList>
    </citation>
    <scope>NUCLEOTIDE SEQUENCE [LARGE SCALE GENOMIC DNA]</scope>
</reference>
<dbReference type="NCBIfam" id="TIGR02729">
    <property type="entry name" value="Obg_CgtA"/>
    <property type="match status" value="1"/>
</dbReference>
<dbReference type="PRINTS" id="PR00326">
    <property type="entry name" value="GTP1OBG"/>
</dbReference>
<feature type="domain" description="OBG-type G" evidence="5">
    <location>
        <begin position="226"/>
        <end position="397"/>
    </location>
</feature>
<dbReference type="InterPro" id="IPR006073">
    <property type="entry name" value="GTP-bd"/>
</dbReference>
<evidence type="ECO:0000256" key="1">
    <source>
        <dbReference type="ARBA" id="ARBA00007699"/>
    </source>
</evidence>
<dbReference type="GO" id="GO:0000287">
    <property type="term" value="F:magnesium ion binding"/>
    <property type="evidence" value="ECO:0007669"/>
    <property type="project" value="InterPro"/>
</dbReference>
<evidence type="ECO:0000256" key="2">
    <source>
        <dbReference type="ARBA" id="ARBA00022517"/>
    </source>
</evidence>
<dbReference type="InterPro" id="IPR027417">
    <property type="entry name" value="P-loop_NTPase"/>
</dbReference>
<reference evidence="8" key="3">
    <citation type="submission" date="2022-06" db="UniProtKB">
        <authorList>
            <consortium name="EnsemblMetazoa"/>
        </authorList>
    </citation>
    <scope>IDENTIFICATION</scope>
</reference>
<dbReference type="EMBL" id="WVUK01000056">
    <property type="protein sequence ID" value="KAF7493447.1"/>
    <property type="molecule type" value="Genomic_DNA"/>
</dbReference>
<dbReference type="GO" id="GO:0005739">
    <property type="term" value="C:mitochondrion"/>
    <property type="evidence" value="ECO:0007669"/>
    <property type="project" value="TreeGrafter"/>
</dbReference>
<dbReference type="GO" id="GO:0005525">
    <property type="term" value="F:GTP binding"/>
    <property type="evidence" value="ECO:0007669"/>
    <property type="project" value="UniProtKB-KW"/>
</dbReference>
<dbReference type="PANTHER" id="PTHR11702">
    <property type="entry name" value="DEVELOPMENTALLY REGULATED GTP-BINDING PROTEIN-RELATED"/>
    <property type="match status" value="1"/>
</dbReference>
<keyword evidence="3" id="KW-0547">Nucleotide-binding</keyword>
<dbReference type="OrthoDB" id="347018at2759"/>
<dbReference type="CDD" id="cd01898">
    <property type="entry name" value="Obg"/>
    <property type="match status" value="1"/>
</dbReference>
<dbReference type="NCBIfam" id="NF008956">
    <property type="entry name" value="PRK12299.1"/>
    <property type="match status" value="1"/>
</dbReference>
<dbReference type="InterPro" id="IPR045086">
    <property type="entry name" value="OBG_GTPase"/>
</dbReference>
<dbReference type="GO" id="GO:0003924">
    <property type="term" value="F:GTPase activity"/>
    <property type="evidence" value="ECO:0007669"/>
    <property type="project" value="InterPro"/>
</dbReference>
<dbReference type="EnsemblMetazoa" id="SSS_1457s_mrna">
    <property type="protein sequence ID" value="KAF7493447.1"/>
    <property type="gene ID" value="SSS_1457"/>
</dbReference>
<dbReference type="Pfam" id="PF01926">
    <property type="entry name" value="MMR_HSR1"/>
    <property type="match status" value="1"/>
</dbReference>
<organism evidence="7">
    <name type="scientific">Sarcoptes scabiei</name>
    <name type="common">Itch mite</name>
    <name type="synonym">Acarus scabiei</name>
    <dbReference type="NCBI Taxonomy" id="52283"/>
    <lineage>
        <taxon>Eukaryota</taxon>
        <taxon>Metazoa</taxon>
        <taxon>Ecdysozoa</taxon>
        <taxon>Arthropoda</taxon>
        <taxon>Chelicerata</taxon>
        <taxon>Arachnida</taxon>
        <taxon>Acari</taxon>
        <taxon>Acariformes</taxon>
        <taxon>Sarcoptiformes</taxon>
        <taxon>Astigmata</taxon>
        <taxon>Psoroptidia</taxon>
        <taxon>Sarcoptoidea</taxon>
        <taxon>Sarcoptidae</taxon>
        <taxon>Sarcoptinae</taxon>
        <taxon>Sarcoptes</taxon>
    </lineage>
</organism>